<comment type="caution">
    <text evidence="3">The sequence shown here is derived from an EMBL/GenBank/DDBJ whole genome shotgun (WGS) entry which is preliminary data.</text>
</comment>
<name>A0AAV9PCB4_9PEZI</name>
<keyword evidence="4" id="KW-1185">Reference proteome</keyword>
<feature type="domain" description="Fungal STAND N-terminal Goodbye" evidence="2">
    <location>
        <begin position="17"/>
        <end position="137"/>
    </location>
</feature>
<accession>A0AAV9PCB4</accession>
<reference evidence="3 4" key="1">
    <citation type="submission" date="2023-08" db="EMBL/GenBank/DDBJ databases">
        <title>Black Yeasts Isolated from many extreme environments.</title>
        <authorList>
            <person name="Coleine C."/>
            <person name="Stajich J.E."/>
            <person name="Selbmann L."/>
        </authorList>
    </citation>
    <scope>NUCLEOTIDE SEQUENCE [LARGE SCALE GENOMIC DNA]</scope>
    <source>
        <strain evidence="3 4">CCFEE 5935</strain>
    </source>
</reference>
<evidence type="ECO:0000256" key="1">
    <source>
        <dbReference type="SAM" id="MobiDB-lite"/>
    </source>
</evidence>
<sequence>MYTISDELADEDLPKAWQNIIARLNEKTKWNLNARSTASIDQVILKINAPKDADPEKHAQTKKIWRTTMKCVDRLGVFVQRFGAIVAQAASVAFGPANQCFNAINFVITAAQQYKDVFNNITILMERISVFLETLNSFMDNNDAEVKLDKRLRRSVYRVLEHFLLIMGTTYDLTNSWTARMKFKGKSVAFGEDEGIKGYLATMETLVSDFTGAQISVIVDGGCVQMRLFSNALHCGSSHALPHKLSESRHHFITSSLHHFTTSPLPHFITSPLPHFITSTRGPSHLQNIPFSLHFSHYTAVQRREQQQEDFIIITPDIQIIMPSTGGIRFGTRANTYVMSNGLQDLQPWQAAQLRWFEKAIDLDMEDLIERAREKGITPWEYFALAVKGDDPSGKEDEDDDKDDEDDDKDDEDDGGDEDDEEDEDDGGNEDDDEEDDEDDSGDEEGSQADYQARMLGRLVVVADPDCMWAVKEQAERIGISVWQWAAMCPKPGEPTTNSRTAEML</sequence>
<dbReference type="Proteomes" id="UP001337655">
    <property type="component" value="Unassembled WGS sequence"/>
</dbReference>
<dbReference type="GeneID" id="89925621"/>
<gene>
    <name evidence="3" type="ORF">LTR77_004275</name>
</gene>
<feature type="region of interest" description="Disordered" evidence="1">
    <location>
        <begin position="388"/>
        <end position="447"/>
    </location>
</feature>
<dbReference type="InterPro" id="IPR031350">
    <property type="entry name" value="Goodbye_dom"/>
</dbReference>
<proteinExistence type="predicted"/>
<evidence type="ECO:0000259" key="2">
    <source>
        <dbReference type="Pfam" id="PF17109"/>
    </source>
</evidence>
<dbReference type="Pfam" id="PF17109">
    <property type="entry name" value="Goodbye"/>
    <property type="match status" value="1"/>
</dbReference>
<dbReference type="AlphaFoldDB" id="A0AAV9PCB4"/>
<evidence type="ECO:0000313" key="3">
    <source>
        <dbReference type="EMBL" id="KAK5171131.1"/>
    </source>
</evidence>
<dbReference type="RefSeq" id="XP_064660159.1">
    <property type="nucleotide sequence ID" value="XM_064801529.1"/>
</dbReference>
<evidence type="ECO:0000313" key="4">
    <source>
        <dbReference type="Proteomes" id="UP001337655"/>
    </source>
</evidence>
<dbReference type="EMBL" id="JAVRRT010000006">
    <property type="protein sequence ID" value="KAK5171131.1"/>
    <property type="molecule type" value="Genomic_DNA"/>
</dbReference>
<feature type="compositionally biased region" description="Acidic residues" evidence="1">
    <location>
        <begin position="396"/>
        <end position="447"/>
    </location>
</feature>
<protein>
    <recommendedName>
        <fullName evidence="2">Fungal STAND N-terminal Goodbye domain-containing protein</fullName>
    </recommendedName>
</protein>
<organism evidence="3 4">
    <name type="scientific">Saxophila tyrrhenica</name>
    <dbReference type="NCBI Taxonomy" id="1690608"/>
    <lineage>
        <taxon>Eukaryota</taxon>
        <taxon>Fungi</taxon>
        <taxon>Dikarya</taxon>
        <taxon>Ascomycota</taxon>
        <taxon>Pezizomycotina</taxon>
        <taxon>Dothideomycetes</taxon>
        <taxon>Dothideomycetidae</taxon>
        <taxon>Mycosphaerellales</taxon>
        <taxon>Extremaceae</taxon>
        <taxon>Saxophila</taxon>
    </lineage>
</organism>